<dbReference type="InterPro" id="IPR041069">
    <property type="entry name" value="FeoB_Cyto"/>
</dbReference>
<dbReference type="Gene3D" id="3.40.50.300">
    <property type="entry name" value="P-loop containing nucleotide triphosphate hydrolases"/>
    <property type="match status" value="1"/>
</dbReference>
<dbReference type="InterPro" id="IPR011642">
    <property type="entry name" value="Gate_dom"/>
</dbReference>
<keyword evidence="9" id="KW-0406">Ion transport</keyword>
<evidence type="ECO:0000256" key="11">
    <source>
        <dbReference type="ARBA" id="ARBA00023136"/>
    </source>
</evidence>
<evidence type="ECO:0000256" key="14">
    <source>
        <dbReference type="PIRSR" id="PIRSR603373-1"/>
    </source>
</evidence>
<evidence type="ECO:0000256" key="16">
    <source>
        <dbReference type="RuleBase" id="RU362098"/>
    </source>
</evidence>
<evidence type="ECO:0000256" key="7">
    <source>
        <dbReference type="ARBA" id="ARBA00022989"/>
    </source>
</evidence>
<dbReference type="Pfam" id="PF07664">
    <property type="entry name" value="FeoB_C"/>
    <property type="match status" value="1"/>
</dbReference>
<keyword evidence="15" id="KW-0460">Magnesium</keyword>
<dbReference type="InterPro" id="IPR006073">
    <property type="entry name" value="GTP-bd"/>
</dbReference>
<organism evidence="18 19">
    <name type="scientific">Treponema pedis</name>
    <dbReference type="NCBI Taxonomy" id="409322"/>
    <lineage>
        <taxon>Bacteria</taxon>
        <taxon>Pseudomonadati</taxon>
        <taxon>Spirochaetota</taxon>
        <taxon>Spirochaetia</taxon>
        <taxon>Spirochaetales</taxon>
        <taxon>Treponemataceae</taxon>
        <taxon>Treponema</taxon>
    </lineage>
</organism>
<dbReference type="EMBL" id="CP061839">
    <property type="protein sequence ID" value="QOW62132.1"/>
    <property type="molecule type" value="Genomic_DNA"/>
</dbReference>
<feature type="transmembrane region" description="Helical" evidence="16">
    <location>
        <begin position="329"/>
        <end position="351"/>
    </location>
</feature>
<dbReference type="Proteomes" id="UP000593915">
    <property type="component" value="Chromosome"/>
</dbReference>
<comment type="subcellular location">
    <subcellularLocation>
        <location evidence="16">Cell inner membrane</location>
        <topology evidence="16">Multi-pass membrane protein</topology>
    </subcellularLocation>
    <subcellularLocation>
        <location evidence="1">Cell membrane</location>
        <topology evidence="1">Multi-pass membrane protein</topology>
    </subcellularLocation>
</comment>
<feature type="transmembrane region" description="Helical" evidence="16">
    <location>
        <begin position="485"/>
        <end position="504"/>
    </location>
</feature>
<feature type="transmembrane region" description="Helical" evidence="16">
    <location>
        <begin position="516"/>
        <end position="541"/>
    </location>
</feature>
<dbReference type="Pfam" id="PF17910">
    <property type="entry name" value="FeoB_Cyto"/>
    <property type="match status" value="1"/>
</dbReference>
<protein>
    <recommendedName>
        <fullName evidence="12 13">Ferrous iron transport protein B</fullName>
    </recommendedName>
</protein>
<dbReference type="Pfam" id="PF02421">
    <property type="entry name" value="FeoB_N"/>
    <property type="match status" value="1"/>
</dbReference>
<evidence type="ECO:0000256" key="10">
    <source>
        <dbReference type="ARBA" id="ARBA00023134"/>
    </source>
</evidence>
<evidence type="ECO:0000256" key="1">
    <source>
        <dbReference type="ARBA" id="ARBA00004651"/>
    </source>
</evidence>
<keyword evidence="15" id="KW-0479">Metal-binding</keyword>
<dbReference type="PANTHER" id="PTHR43185:SF1">
    <property type="entry name" value="FE(2+) TRANSPORTER FEOB"/>
    <property type="match status" value="1"/>
</dbReference>
<dbReference type="InterPro" id="IPR011640">
    <property type="entry name" value="Fe2_transport_prot_B_C"/>
</dbReference>
<evidence type="ECO:0000256" key="8">
    <source>
        <dbReference type="ARBA" id="ARBA00023004"/>
    </source>
</evidence>
<sequence>MMKKRISIAFAGQPNSGKSTLFNMMTGAHQHVANYPGITVEKKTGEYGSFGQEVFITDLPGTYSLTSYSPEERVSRNFILNDKPELIVNITDGSNLERHLYLTFQILEMRRPVVMYMNKMDAASYSGLKINVQKFSEKLGIPIVAGSAKKKENVTELKKTIFDMSENESGQNSFQLVYGEDMERSLVQITEALRSSLKTPDFDIPLRWLAVKLCEKDSAASEEYSEHFENFDSVLNLIQSLEKEHKEKHKHSFEIEIALARSAAAKKLTAECIERVVPEQKDVEALNTKKRIAGIVSAAVLLFITYSVLDSLFLMIAESFSAGIFANDYIRISLSAVLGAAFVAGAVFVYLRGGADSINSTDRVDRVLCHRFFGIVILVELVLVFYWITVILGYKMTDKVFPIFKFVRAVVSQLIPSSGVIQSGLLRGLFLNGIIDGAIMILNYIPIFFCLFALVAFLEDVGYMARLAFIMDRILRKFGLHGQSTLPMILSGVIMGGCVVPGVMSTRTIRDDKSRLVTLLVLPLLNCMAKIPFYALITGIFFARNQWLVLGGISFFTLIVALIVARYFSLYVVPGTPEPFVLELPSYNLPTLRGIIIRTFERLWSFIKKVATTVVAVSVVIWAGVSFPSLAAERTAEYEAKKDEMIKQFAEDLDNSYSQYFASEKGFLEHDKIAERIYLMKSLNFFGSEKINVKSANRIFLQNPEIAKVVLRGKIELGENAPAFKEYLLQYTAAYGDFERVYSETEEFKKPVLKSEFYSHWEKVNPFFFAIVRTGKITLTGTVAVDSEAAAVSRGLRSTISDLKLMSGDLKRETLENSILGYIGKFMEPVTQYAGFDWKINIAILGSFAAKEALVSTLGTIYSVESGDDNSGAVLEERIQNQDTGMTPLDGLAIMILISLFPPCIATIMATHTETQSIGWTLFSMLYPIVLSSLVAVLVFQLGCLFGF</sequence>
<dbReference type="GO" id="GO:0046872">
    <property type="term" value="F:metal ion binding"/>
    <property type="evidence" value="ECO:0007669"/>
    <property type="project" value="UniProtKB-KW"/>
</dbReference>
<dbReference type="Pfam" id="PF07670">
    <property type="entry name" value="Gate"/>
    <property type="match status" value="2"/>
</dbReference>
<reference evidence="18 19" key="1">
    <citation type="submission" date="2020-09" db="EMBL/GenBank/DDBJ databases">
        <title>Characterization of Treponema spp. from bovine digital dermatitis in Korea.</title>
        <authorList>
            <person name="Espiritu H.M."/>
            <person name="Cho Y.I."/>
            <person name="Mamuad L."/>
        </authorList>
    </citation>
    <scope>NUCLEOTIDE SEQUENCE [LARGE SCALE GENOMIC DNA]</scope>
    <source>
        <strain evidence="18 19">KS1</strain>
    </source>
</reference>
<evidence type="ECO:0000313" key="18">
    <source>
        <dbReference type="EMBL" id="QOW62132.1"/>
    </source>
</evidence>
<keyword evidence="6 14" id="KW-0547">Nucleotide-binding</keyword>
<feature type="binding site" evidence="14">
    <location>
        <begin position="118"/>
        <end position="121"/>
    </location>
    <ligand>
        <name>GTP</name>
        <dbReference type="ChEBI" id="CHEBI:37565"/>
        <label>1</label>
    </ligand>
</feature>
<dbReference type="CDD" id="cd01879">
    <property type="entry name" value="FeoB"/>
    <property type="match status" value="1"/>
</dbReference>
<keyword evidence="8 16" id="KW-0408">Iron</keyword>
<comment type="function">
    <text evidence="16">Probable transporter of a GTP-driven Fe(2+) uptake system.</text>
</comment>
<evidence type="ECO:0000256" key="2">
    <source>
        <dbReference type="ARBA" id="ARBA00022448"/>
    </source>
</evidence>
<dbReference type="Gene3D" id="1.10.287.1770">
    <property type="match status" value="1"/>
</dbReference>
<dbReference type="InterPro" id="IPR050860">
    <property type="entry name" value="FeoB_GTPase"/>
</dbReference>
<evidence type="ECO:0000313" key="19">
    <source>
        <dbReference type="Proteomes" id="UP000593915"/>
    </source>
</evidence>
<feature type="binding site" evidence="14">
    <location>
        <begin position="37"/>
        <end position="41"/>
    </location>
    <ligand>
        <name>GTP</name>
        <dbReference type="ChEBI" id="CHEBI:37565"/>
        <label>1</label>
    </ligand>
</feature>
<accession>A0A7S6WSS1</accession>
<feature type="transmembrane region" description="Helical" evidence="16">
    <location>
        <begin position="925"/>
        <end position="946"/>
    </location>
</feature>
<evidence type="ECO:0000256" key="12">
    <source>
        <dbReference type="ARBA" id="ARBA00031200"/>
    </source>
</evidence>
<name>A0A7S6WSS1_9SPIR</name>
<dbReference type="AlphaFoldDB" id="A0A7S6WSS1"/>
<feature type="binding site" evidence="15">
    <location>
        <position position="27"/>
    </location>
    <ligand>
        <name>Mg(2+)</name>
        <dbReference type="ChEBI" id="CHEBI:18420"/>
        <label>2</label>
    </ligand>
</feature>
<dbReference type="InterPro" id="IPR003373">
    <property type="entry name" value="Fe2_transport_prot-B"/>
</dbReference>
<keyword evidence="3" id="KW-1003">Cell membrane</keyword>
<evidence type="ECO:0000259" key="17">
    <source>
        <dbReference type="PROSITE" id="PS51711"/>
    </source>
</evidence>
<feature type="transmembrane region" description="Helical" evidence="16">
    <location>
        <begin position="372"/>
        <end position="394"/>
    </location>
</feature>
<evidence type="ECO:0000256" key="13">
    <source>
        <dbReference type="NCBIfam" id="TIGR00437"/>
    </source>
</evidence>
<feature type="transmembrane region" description="Helical" evidence="16">
    <location>
        <begin position="547"/>
        <end position="568"/>
    </location>
</feature>
<feature type="transmembrane region" description="Helical" evidence="16">
    <location>
        <begin position="892"/>
        <end position="913"/>
    </location>
</feature>
<dbReference type="PRINTS" id="PR00326">
    <property type="entry name" value="GTP1OBG"/>
</dbReference>
<keyword evidence="2 16" id="KW-0813">Transport</keyword>
<comment type="similarity">
    <text evidence="16">Belongs to the TRAFAC class TrmE-Era-EngA-EngB-Septin-like GTPase superfamily. FeoB GTPase (TC 9.A.8) family.</text>
</comment>
<keyword evidence="10 14" id="KW-0342">GTP-binding</keyword>
<dbReference type="PANTHER" id="PTHR43185">
    <property type="entry name" value="FERROUS IRON TRANSPORT PROTEIN B"/>
    <property type="match status" value="1"/>
</dbReference>
<dbReference type="InterPro" id="IPR030389">
    <property type="entry name" value="G_FEOB_dom"/>
</dbReference>
<keyword evidence="11 16" id="KW-0472">Membrane</keyword>
<dbReference type="GO" id="GO:0005886">
    <property type="term" value="C:plasma membrane"/>
    <property type="evidence" value="ECO:0007669"/>
    <property type="project" value="UniProtKB-SubCell"/>
</dbReference>
<feature type="binding site" evidence="15">
    <location>
        <position position="23"/>
    </location>
    <ligand>
        <name>Mg(2+)</name>
        <dbReference type="ChEBI" id="CHEBI:18420"/>
        <label>2</label>
    </ligand>
</feature>
<feature type="binding site" evidence="14">
    <location>
        <begin position="12"/>
        <end position="19"/>
    </location>
    <ligand>
        <name>GTP</name>
        <dbReference type="ChEBI" id="CHEBI:37565"/>
        <label>1</label>
    </ligand>
</feature>
<evidence type="ECO:0000256" key="4">
    <source>
        <dbReference type="ARBA" id="ARBA00022496"/>
    </source>
</evidence>
<evidence type="ECO:0000256" key="6">
    <source>
        <dbReference type="ARBA" id="ARBA00022741"/>
    </source>
</evidence>
<keyword evidence="5 16" id="KW-0812">Transmembrane</keyword>
<dbReference type="NCBIfam" id="TIGR00437">
    <property type="entry name" value="feoB"/>
    <property type="match status" value="1"/>
</dbReference>
<feature type="transmembrane region" description="Helical" evidence="16">
    <location>
        <begin position="292"/>
        <end position="317"/>
    </location>
</feature>
<dbReference type="InterPro" id="IPR027417">
    <property type="entry name" value="P-loop_NTPase"/>
</dbReference>
<proteinExistence type="inferred from homology"/>
<gene>
    <name evidence="18" type="primary">feoB</name>
    <name evidence="18" type="ORF">IFE08_03655</name>
</gene>
<feature type="binding site" evidence="15">
    <location>
        <position position="26"/>
    </location>
    <ligand>
        <name>Mg(2+)</name>
        <dbReference type="ChEBI" id="CHEBI:18420"/>
        <label>2</label>
    </ligand>
</feature>
<dbReference type="GO" id="GO:0005525">
    <property type="term" value="F:GTP binding"/>
    <property type="evidence" value="ECO:0007669"/>
    <property type="project" value="UniProtKB-KW"/>
</dbReference>
<evidence type="ECO:0000256" key="9">
    <source>
        <dbReference type="ARBA" id="ARBA00023065"/>
    </source>
</evidence>
<evidence type="ECO:0000256" key="5">
    <source>
        <dbReference type="ARBA" id="ARBA00022692"/>
    </source>
</evidence>
<keyword evidence="7 16" id="KW-1133">Transmembrane helix</keyword>
<keyword evidence="4 16" id="KW-0410">Iron transport</keyword>
<dbReference type="SUPFAM" id="SSF52540">
    <property type="entry name" value="P-loop containing nucleoside triphosphate hydrolases"/>
    <property type="match status" value="1"/>
</dbReference>
<dbReference type="PROSITE" id="PS51711">
    <property type="entry name" value="G_FEOB"/>
    <property type="match status" value="1"/>
</dbReference>
<feature type="domain" description="FeoB-type G" evidence="17">
    <location>
        <begin position="5"/>
        <end position="167"/>
    </location>
</feature>
<dbReference type="GO" id="GO:0015093">
    <property type="term" value="F:ferrous iron transmembrane transporter activity"/>
    <property type="evidence" value="ECO:0007669"/>
    <property type="project" value="UniProtKB-UniRule"/>
</dbReference>
<feature type="transmembrane region" description="Helical" evidence="16">
    <location>
        <begin position="438"/>
        <end position="458"/>
    </location>
</feature>
<evidence type="ECO:0000256" key="15">
    <source>
        <dbReference type="PIRSR" id="PIRSR603373-2"/>
    </source>
</evidence>
<feature type="binding site" evidence="14">
    <location>
        <begin position="58"/>
        <end position="61"/>
    </location>
    <ligand>
        <name>GTP</name>
        <dbReference type="ChEBI" id="CHEBI:37565"/>
        <label>1</label>
    </ligand>
</feature>
<evidence type="ECO:0000256" key="3">
    <source>
        <dbReference type="ARBA" id="ARBA00022475"/>
    </source>
</evidence>